<sequence>MIYRIDVNLAVETAATQAKPIYMGLIIGMY</sequence>
<keyword evidence="2" id="KW-1185">Reference proteome</keyword>
<reference evidence="1 2" key="1">
    <citation type="submission" date="2017-06" db="EMBL/GenBank/DDBJ databases">
        <title>Genome sequencing of cyanobaciteial culture collection at National Institute for Environmental Studies (NIES).</title>
        <authorList>
            <person name="Hirose Y."/>
            <person name="Shimura Y."/>
            <person name="Fujisawa T."/>
            <person name="Nakamura Y."/>
            <person name="Kawachi M."/>
        </authorList>
    </citation>
    <scope>NUCLEOTIDE SEQUENCE [LARGE SCALE GENOMIC DNA]</scope>
    <source>
        <strain evidence="1 2">NIES-267</strain>
    </source>
</reference>
<name>A0A1Z4LWP7_9CYAN</name>
<dbReference type="AlphaFoldDB" id="A0A1Z4LWP7"/>
<protein>
    <submittedName>
        <fullName evidence="1">Uncharacterized protein</fullName>
    </submittedName>
</protein>
<evidence type="ECO:0000313" key="2">
    <source>
        <dbReference type="Proteomes" id="UP000218418"/>
    </source>
</evidence>
<dbReference type="Proteomes" id="UP000218418">
    <property type="component" value="Chromosome"/>
</dbReference>
<gene>
    <name evidence="1" type="ORF">NIES267_51210</name>
</gene>
<proteinExistence type="predicted"/>
<accession>A0A1Z4LWP7</accession>
<organism evidence="1 2">
    <name type="scientific">Calothrix parasitica NIES-267</name>
    <dbReference type="NCBI Taxonomy" id="1973488"/>
    <lineage>
        <taxon>Bacteria</taxon>
        <taxon>Bacillati</taxon>
        <taxon>Cyanobacteriota</taxon>
        <taxon>Cyanophyceae</taxon>
        <taxon>Nostocales</taxon>
        <taxon>Calotrichaceae</taxon>
        <taxon>Calothrix</taxon>
    </lineage>
</organism>
<evidence type="ECO:0000313" key="1">
    <source>
        <dbReference type="EMBL" id="BAY85620.1"/>
    </source>
</evidence>
<dbReference type="EMBL" id="AP018227">
    <property type="protein sequence ID" value="BAY85620.1"/>
    <property type="molecule type" value="Genomic_DNA"/>
</dbReference>